<dbReference type="PROSITE" id="PS00678">
    <property type="entry name" value="WD_REPEATS_1"/>
    <property type="match status" value="1"/>
</dbReference>
<evidence type="ECO:0000256" key="3">
    <source>
        <dbReference type="ARBA" id="ARBA00022618"/>
    </source>
</evidence>
<dbReference type="PANTHER" id="PTHR19918">
    <property type="entry name" value="CELL DIVISION CYCLE 20 CDC20 FIZZY -RELATED"/>
    <property type="match status" value="1"/>
</dbReference>
<accession>A0AAV1C6G2</accession>
<evidence type="ECO:0000256" key="6">
    <source>
        <dbReference type="ARBA" id="ARBA00023306"/>
    </source>
</evidence>
<dbReference type="Pfam" id="PF24807">
    <property type="entry name" value="WD40_CDC20-Fz"/>
    <property type="match status" value="1"/>
</dbReference>
<keyword evidence="4" id="KW-0677">Repeat</keyword>
<proteinExistence type="inferred from homology"/>
<dbReference type="InterPro" id="IPR001680">
    <property type="entry name" value="WD40_rpt"/>
</dbReference>
<dbReference type="InterPro" id="IPR033010">
    <property type="entry name" value="Cdc20/Fizzy"/>
</dbReference>
<evidence type="ECO:0000313" key="9">
    <source>
        <dbReference type="EMBL" id="CAI9091226.1"/>
    </source>
</evidence>
<dbReference type="Proteomes" id="UP001161247">
    <property type="component" value="Chromosome 1"/>
</dbReference>
<gene>
    <name evidence="9" type="ORF">OLC1_LOCUS3203</name>
</gene>
<dbReference type="GO" id="GO:0031145">
    <property type="term" value="P:anaphase-promoting complex-dependent catabolic process"/>
    <property type="evidence" value="ECO:0007669"/>
    <property type="project" value="TreeGrafter"/>
</dbReference>
<dbReference type="GO" id="GO:0005680">
    <property type="term" value="C:anaphase-promoting complex"/>
    <property type="evidence" value="ECO:0007669"/>
    <property type="project" value="TreeGrafter"/>
</dbReference>
<evidence type="ECO:0000256" key="2">
    <source>
        <dbReference type="ARBA" id="ARBA00022574"/>
    </source>
</evidence>
<dbReference type="InterPro" id="IPR019775">
    <property type="entry name" value="WD40_repeat_CS"/>
</dbReference>
<evidence type="ECO:0000256" key="7">
    <source>
        <dbReference type="PROSITE-ProRule" id="PRU00221"/>
    </source>
</evidence>
<dbReference type="SUPFAM" id="SSF50978">
    <property type="entry name" value="WD40 repeat-like"/>
    <property type="match status" value="1"/>
</dbReference>
<dbReference type="InterPro" id="IPR056150">
    <property type="entry name" value="WD40_CDC20-Fz"/>
</dbReference>
<name>A0AAV1C6G2_OLDCO</name>
<evidence type="ECO:0000256" key="1">
    <source>
        <dbReference type="ARBA" id="ARBA00006445"/>
    </source>
</evidence>
<evidence type="ECO:0000256" key="5">
    <source>
        <dbReference type="ARBA" id="ARBA00022776"/>
    </source>
</evidence>
<keyword evidence="5" id="KW-0498">Mitosis</keyword>
<keyword evidence="2 7" id="KW-0853">WD repeat</keyword>
<dbReference type="AlphaFoldDB" id="A0AAV1C6G2"/>
<sequence>MDPSSSYSFPKRSRSEYENLDRFIPNRAAMDFDFARSMLSGRKLKSESTPSCSSSNVAYRKLLADAFNMNGRRILAFKNKPEPSVRILEEHLSPVTQPKSARRKIPRSFEKALDAPDIVDDFYLNILDWSIRNVIAIALGNSVYLLDASTGSVTEFVTFDNDFGPVTSVRWSLDGKHLAVGLNNSVIQLRDSESSGLLRILQEGHRTRVGSLDWNDQILTSGGKDGMIINNDVRIRSHIVGSYRGHSREVCGLKWSESGKYLASGGNDNLVHIWSVSRATSSLSSGASNQWVHRFQDHTAAVKALAWSPFQSYLLASGGGIGDHSIKFWNSLTGACVSSVTSGSQVCSLLWNRHEHELLSSHGMNDNQLTLWNYPSMVKISELQGHTARVLCTAQSPDGCSVATASADETLRIWNVFGDPRVAGKLSSQVTKREPFAEFARIR</sequence>
<dbReference type="EMBL" id="OX459118">
    <property type="protein sequence ID" value="CAI9091226.1"/>
    <property type="molecule type" value="Genomic_DNA"/>
</dbReference>
<feature type="repeat" description="WD" evidence="7">
    <location>
        <begin position="383"/>
        <end position="416"/>
    </location>
</feature>
<dbReference type="CDD" id="cd00200">
    <property type="entry name" value="WD40"/>
    <property type="match status" value="1"/>
</dbReference>
<reference evidence="9" key="1">
    <citation type="submission" date="2023-03" db="EMBL/GenBank/DDBJ databases">
        <authorList>
            <person name="Julca I."/>
        </authorList>
    </citation>
    <scope>NUCLEOTIDE SEQUENCE</scope>
</reference>
<keyword evidence="6" id="KW-0131">Cell cycle</keyword>
<organism evidence="9 10">
    <name type="scientific">Oldenlandia corymbosa var. corymbosa</name>
    <dbReference type="NCBI Taxonomy" id="529605"/>
    <lineage>
        <taxon>Eukaryota</taxon>
        <taxon>Viridiplantae</taxon>
        <taxon>Streptophyta</taxon>
        <taxon>Embryophyta</taxon>
        <taxon>Tracheophyta</taxon>
        <taxon>Spermatophyta</taxon>
        <taxon>Magnoliopsida</taxon>
        <taxon>eudicotyledons</taxon>
        <taxon>Gunneridae</taxon>
        <taxon>Pentapetalae</taxon>
        <taxon>asterids</taxon>
        <taxon>lamiids</taxon>
        <taxon>Gentianales</taxon>
        <taxon>Rubiaceae</taxon>
        <taxon>Rubioideae</taxon>
        <taxon>Spermacoceae</taxon>
        <taxon>Hedyotis-Oldenlandia complex</taxon>
        <taxon>Oldenlandia</taxon>
    </lineage>
</organism>
<dbReference type="GO" id="GO:0010997">
    <property type="term" value="F:anaphase-promoting complex binding"/>
    <property type="evidence" value="ECO:0007669"/>
    <property type="project" value="InterPro"/>
</dbReference>
<protein>
    <submittedName>
        <fullName evidence="9">OLC1v1026191C1</fullName>
    </submittedName>
</protein>
<dbReference type="PROSITE" id="PS50082">
    <property type="entry name" value="WD_REPEATS_2"/>
    <property type="match status" value="2"/>
</dbReference>
<evidence type="ECO:0000313" key="10">
    <source>
        <dbReference type="Proteomes" id="UP001161247"/>
    </source>
</evidence>
<evidence type="ECO:0000256" key="4">
    <source>
        <dbReference type="ARBA" id="ARBA00022737"/>
    </source>
</evidence>
<dbReference type="GO" id="GO:1990757">
    <property type="term" value="F:ubiquitin ligase activator activity"/>
    <property type="evidence" value="ECO:0007669"/>
    <property type="project" value="TreeGrafter"/>
</dbReference>
<dbReference type="InterPro" id="IPR015943">
    <property type="entry name" value="WD40/YVTN_repeat-like_dom_sf"/>
</dbReference>
<evidence type="ECO:0000259" key="8">
    <source>
        <dbReference type="Pfam" id="PF24807"/>
    </source>
</evidence>
<dbReference type="GO" id="GO:1905786">
    <property type="term" value="P:positive regulation of anaphase-promoting complex-dependent catabolic process"/>
    <property type="evidence" value="ECO:0007669"/>
    <property type="project" value="TreeGrafter"/>
</dbReference>
<dbReference type="GO" id="GO:0051301">
    <property type="term" value="P:cell division"/>
    <property type="evidence" value="ECO:0007669"/>
    <property type="project" value="UniProtKB-KW"/>
</dbReference>
<dbReference type="SMART" id="SM00320">
    <property type="entry name" value="WD40"/>
    <property type="match status" value="6"/>
</dbReference>
<dbReference type="Gene3D" id="2.130.10.10">
    <property type="entry name" value="YVTN repeat-like/Quinoprotein amine dehydrogenase"/>
    <property type="match status" value="1"/>
</dbReference>
<keyword evidence="10" id="KW-1185">Reference proteome</keyword>
<keyword evidence="3" id="KW-0132">Cell division</keyword>
<dbReference type="InterPro" id="IPR036322">
    <property type="entry name" value="WD40_repeat_dom_sf"/>
</dbReference>
<feature type="repeat" description="WD" evidence="7">
    <location>
        <begin position="243"/>
        <end position="284"/>
    </location>
</feature>
<dbReference type="PROSITE" id="PS50294">
    <property type="entry name" value="WD_REPEATS_REGION"/>
    <property type="match status" value="2"/>
</dbReference>
<comment type="similarity">
    <text evidence="1">Belongs to the WD repeat CDC20/Fizzy family.</text>
</comment>
<feature type="domain" description="CDC20/Fizzy WD40" evidence="8">
    <location>
        <begin position="113"/>
        <end position="414"/>
    </location>
</feature>
<dbReference type="PANTHER" id="PTHR19918:SF55">
    <property type="entry name" value="CELL DIVISION CYCLE 20.1, COFACTOR OF APC COMPLEX-LIKE ISOFORM X1"/>
    <property type="match status" value="1"/>
</dbReference>